<evidence type="ECO:0000256" key="1">
    <source>
        <dbReference type="SAM" id="SignalP"/>
    </source>
</evidence>
<dbReference type="InterPro" id="IPR014584">
    <property type="entry name" value="UCP033729"/>
</dbReference>
<dbReference type="SUPFAM" id="SSF89392">
    <property type="entry name" value="Prokaryotic lipoproteins and lipoprotein localization factors"/>
    <property type="match status" value="1"/>
</dbReference>
<comment type="caution">
    <text evidence="2">The sequence shown here is derived from an EMBL/GenBank/DDBJ whole genome shotgun (WGS) entry which is preliminary data.</text>
</comment>
<dbReference type="Proteomes" id="UP000264445">
    <property type="component" value="Unassembled WGS sequence"/>
</dbReference>
<sequence>MKKRAFVLILLMLFLLASCSREEKKIRDPFESIKSKLSKMESYTAEATVELYYNKFDTSFTVFQFYSKGKFRLEVFEKEEQPDKIVVYDGKRSYVYFRKVDQIFVAENEKEIPLFSMISSFAKNYFEAGGEIEKKVLDSSYLVTVPIPERNVVMYKEEMIFSKKDLIPVELRIFDINNELFAKITYKDFQYNLKLQDDLFSEGTIKESMR</sequence>
<feature type="signal peptide" evidence="1">
    <location>
        <begin position="1"/>
        <end position="20"/>
    </location>
</feature>
<dbReference type="AlphaFoldDB" id="A0A357VMW3"/>
<reference evidence="2 3" key="1">
    <citation type="journal article" date="2018" name="Nat. Biotechnol.">
        <title>A standardized bacterial taxonomy based on genome phylogeny substantially revises the tree of life.</title>
        <authorList>
            <person name="Parks D.H."/>
            <person name="Chuvochina M."/>
            <person name="Waite D.W."/>
            <person name="Rinke C."/>
            <person name="Skarshewski A."/>
            <person name="Chaumeil P.A."/>
            <person name="Hugenholtz P."/>
        </authorList>
    </citation>
    <scope>NUCLEOTIDE SEQUENCE [LARGE SCALE GENOMIC DNA]</scope>
    <source>
        <strain evidence="2">UBA12544</strain>
    </source>
</reference>
<accession>A0A357VMW3</accession>
<evidence type="ECO:0000313" key="3">
    <source>
        <dbReference type="Proteomes" id="UP000264445"/>
    </source>
</evidence>
<dbReference type="PIRSF" id="PIRSF033729">
    <property type="entry name" value="UCP033729"/>
    <property type="match status" value="1"/>
</dbReference>
<feature type="chain" id="PRO_5038939091" description="Outer membrane lipoprotein-sorting protein" evidence="1">
    <location>
        <begin position="21"/>
        <end position="210"/>
    </location>
</feature>
<protein>
    <recommendedName>
        <fullName evidence="4">Outer membrane lipoprotein-sorting protein</fullName>
    </recommendedName>
</protein>
<evidence type="ECO:0000313" key="2">
    <source>
        <dbReference type="EMBL" id="HBT49602.1"/>
    </source>
</evidence>
<dbReference type="EMBL" id="DOLB01000104">
    <property type="protein sequence ID" value="HBT49602.1"/>
    <property type="molecule type" value="Genomic_DNA"/>
</dbReference>
<dbReference type="PROSITE" id="PS51257">
    <property type="entry name" value="PROKAR_LIPOPROTEIN"/>
    <property type="match status" value="1"/>
</dbReference>
<name>A0A357VMW3_9THEO</name>
<organism evidence="2 3">
    <name type="scientific">Caldanaerobacter subterraneus</name>
    <dbReference type="NCBI Taxonomy" id="911092"/>
    <lineage>
        <taxon>Bacteria</taxon>
        <taxon>Bacillati</taxon>
        <taxon>Bacillota</taxon>
        <taxon>Clostridia</taxon>
        <taxon>Thermoanaerobacterales</taxon>
        <taxon>Thermoanaerobacteraceae</taxon>
        <taxon>Caldanaerobacter</taxon>
    </lineage>
</organism>
<dbReference type="Gene3D" id="2.50.20.10">
    <property type="entry name" value="Lipoprotein localisation LolA/LolB/LppX"/>
    <property type="match status" value="1"/>
</dbReference>
<evidence type="ECO:0008006" key="4">
    <source>
        <dbReference type="Google" id="ProtNLM"/>
    </source>
</evidence>
<gene>
    <name evidence="2" type="ORF">DEA61_07215</name>
</gene>
<proteinExistence type="predicted"/>
<keyword evidence="1" id="KW-0732">Signal</keyword>
<dbReference type="InterPro" id="IPR029046">
    <property type="entry name" value="LolA/LolB/LppX"/>
</dbReference>
<dbReference type="RefSeq" id="WP_278429167.1">
    <property type="nucleotide sequence ID" value="NZ_DOLB01000104.1"/>
</dbReference>